<evidence type="ECO:0000313" key="2">
    <source>
        <dbReference type="Proteomes" id="UP000597507"/>
    </source>
</evidence>
<dbReference type="RefSeq" id="WP_188899259.1">
    <property type="nucleotide sequence ID" value="NZ_BMKS01000003.1"/>
</dbReference>
<dbReference type="Pfam" id="PF11199">
    <property type="entry name" value="DUF2891"/>
    <property type="match status" value="1"/>
</dbReference>
<comment type="caution">
    <text evidence="1">The sequence shown here is derived from an EMBL/GenBank/DDBJ whole genome shotgun (WGS) entry which is preliminary data.</text>
</comment>
<proteinExistence type="predicted"/>
<keyword evidence="2" id="KW-1185">Reference proteome</keyword>
<organism evidence="1 2">
    <name type="scientific">Caldovatus sediminis</name>
    <dbReference type="NCBI Taxonomy" id="2041189"/>
    <lineage>
        <taxon>Bacteria</taxon>
        <taxon>Pseudomonadati</taxon>
        <taxon>Pseudomonadota</taxon>
        <taxon>Alphaproteobacteria</taxon>
        <taxon>Acetobacterales</taxon>
        <taxon>Roseomonadaceae</taxon>
        <taxon>Caldovatus</taxon>
    </lineage>
</organism>
<name>A0A8J2ZA98_9PROT</name>
<gene>
    <name evidence="1" type="ORF">GCM10010964_13680</name>
</gene>
<dbReference type="InterPro" id="IPR021365">
    <property type="entry name" value="DUF2891"/>
</dbReference>
<dbReference type="EMBL" id="BMKS01000003">
    <property type="protein sequence ID" value="GGG27031.1"/>
    <property type="molecule type" value="Genomic_DNA"/>
</dbReference>
<accession>A0A8J2ZA98</accession>
<evidence type="ECO:0008006" key="3">
    <source>
        <dbReference type="Google" id="ProtNLM"/>
    </source>
</evidence>
<reference evidence="1 2" key="1">
    <citation type="journal article" date="2014" name="Int. J. Syst. Evol. Microbiol.">
        <title>Complete genome sequence of Corynebacterium casei LMG S-19264T (=DSM 44701T), isolated from a smear-ripened cheese.</title>
        <authorList>
            <consortium name="US DOE Joint Genome Institute (JGI-PGF)"/>
            <person name="Walter F."/>
            <person name="Albersmeier A."/>
            <person name="Kalinowski J."/>
            <person name="Ruckert C."/>
        </authorList>
    </citation>
    <scope>NUCLEOTIDE SEQUENCE [LARGE SCALE GENOMIC DNA]</scope>
    <source>
        <strain evidence="1 2">CGMCC 1.16330</strain>
    </source>
</reference>
<dbReference type="Proteomes" id="UP000597507">
    <property type="component" value="Unassembled WGS sequence"/>
</dbReference>
<evidence type="ECO:0000313" key="1">
    <source>
        <dbReference type="EMBL" id="GGG27031.1"/>
    </source>
</evidence>
<dbReference type="AlphaFoldDB" id="A0A8J2ZA98"/>
<protein>
    <recommendedName>
        <fullName evidence="3">DUF2891 domain-containing protein</fullName>
    </recommendedName>
</protein>
<sequence length="331" mass="36849">MRLTEDLADRFARIALRHVDREYPNKPDHVLAGPEDLRGPRALHPVFFGSFDWHSSVHAHWMLARLLRRFPGMPAAAATRAWFGAQFTDEKVAAECAYLERPTARAFERPYGWAWLLMLAAELARQEDRSWAASLAPLARAIARRFREFLPAATYPVRTGTHSSTAFALALVAEYAAAARDEGLSSLLRDKAVAWYGNDSDCQAWEPGGEDFLSPALVEAECMRRLLPAEEFVPWLDRFLPRLGQGEPAALFRPATVSDRTDGRIVHLDGLNLSRAWCWRALAGSWAEGDPRRTRAEAAAALHLAAGLPHLAGDYVGEHWLATYAVLALEA</sequence>